<comment type="caution">
    <text evidence="11">The sequence shown here is derived from an EMBL/GenBank/DDBJ whole genome shotgun (WGS) entry which is preliminary data.</text>
</comment>
<dbReference type="InterPro" id="IPR002898">
    <property type="entry name" value="MotA_ExbB_proton_chnl"/>
</dbReference>
<feature type="transmembrane region" description="Helical" evidence="8">
    <location>
        <begin position="267"/>
        <end position="290"/>
    </location>
</feature>
<organism evidence="11 12">
    <name type="scientific">Halomonas gemina</name>
    <dbReference type="NCBI Taxonomy" id="2945105"/>
    <lineage>
        <taxon>Bacteria</taxon>
        <taxon>Pseudomonadati</taxon>
        <taxon>Pseudomonadota</taxon>
        <taxon>Gammaproteobacteria</taxon>
        <taxon>Oceanospirillales</taxon>
        <taxon>Halomonadaceae</taxon>
        <taxon>Halomonas</taxon>
    </lineage>
</organism>
<evidence type="ECO:0000256" key="7">
    <source>
        <dbReference type="SAM" id="Coils"/>
    </source>
</evidence>
<dbReference type="Proteomes" id="UP001165369">
    <property type="component" value="Unassembled WGS sequence"/>
</dbReference>
<keyword evidence="9" id="KW-0732">Signal</keyword>
<dbReference type="PANTHER" id="PTHR30625">
    <property type="entry name" value="PROTEIN TOLQ"/>
    <property type="match status" value="1"/>
</dbReference>
<reference evidence="11" key="1">
    <citation type="submission" date="2022-05" db="EMBL/GenBank/DDBJ databases">
        <title>Halomonas geminus sp. nov. and Halomonas llamarensis sp. nov. isolated from high-altitude salars of the Atacama Desert.</title>
        <authorList>
            <person name="Hintersatz C."/>
            <person name="Rojas L.A."/>
            <person name="Wei T.-S."/>
            <person name="Kutschke S."/>
            <person name="Lehmann F."/>
            <person name="Jain R."/>
            <person name="Pollmann K."/>
        </authorList>
    </citation>
    <scope>NUCLEOTIDE SEQUENCE</scope>
    <source>
        <strain evidence="11">ATCH28</strain>
    </source>
</reference>
<feature type="coiled-coil region" evidence="7">
    <location>
        <begin position="53"/>
        <end position="87"/>
    </location>
</feature>
<evidence type="ECO:0000256" key="1">
    <source>
        <dbReference type="ARBA" id="ARBA00004651"/>
    </source>
</evidence>
<evidence type="ECO:0000256" key="8">
    <source>
        <dbReference type="SAM" id="Phobius"/>
    </source>
</evidence>
<dbReference type="PIRSF" id="PIRSF037714">
    <property type="entry name" value="TolR"/>
    <property type="match status" value="1"/>
</dbReference>
<dbReference type="InterPro" id="IPR050790">
    <property type="entry name" value="ExbB/TolQ_transport"/>
</dbReference>
<evidence type="ECO:0000256" key="2">
    <source>
        <dbReference type="ARBA" id="ARBA00022475"/>
    </source>
</evidence>
<dbReference type="EMBL" id="JAMJPK010000005">
    <property type="protein sequence ID" value="MCL7941157.1"/>
    <property type="molecule type" value="Genomic_DNA"/>
</dbReference>
<evidence type="ECO:0000256" key="5">
    <source>
        <dbReference type="ARBA" id="ARBA00023136"/>
    </source>
</evidence>
<evidence type="ECO:0000313" key="11">
    <source>
        <dbReference type="EMBL" id="MCL7941157.1"/>
    </source>
</evidence>
<feature type="transmembrane region" description="Helical" evidence="8">
    <location>
        <begin position="356"/>
        <end position="383"/>
    </location>
</feature>
<comment type="subcellular location">
    <subcellularLocation>
        <location evidence="1">Cell membrane</location>
        <topology evidence="1">Multi-pass membrane protein</topology>
    </subcellularLocation>
    <subcellularLocation>
        <location evidence="6">Membrane</location>
        <topology evidence="6">Multi-pass membrane protein</topology>
    </subcellularLocation>
</comment>
<keyword evidence="7" id="KW-0175">Coiled coil</keyword>
<evidence type="ECO:0000256" key="4">
    <source>
        <dbReference type="ARBA" id="ARBA00022989"/>
    </source>
</evidence>
<keyword evidence="6" id="KW-0813">Transport</keyword>
<protein>
    <submittedName>
        <fullName evidence="11">MotA/TolQ/ExbB proton channel family protein</fullName>
    </submittedName>
</protein>
<name>A0ABT0T2P7_9GAMM</name>
<keyword evidence="3 8" id="KW-0812">Transmembrane</keyword>
<keyword evidence="2" id="KW-1003">Cell membrane</keyword>
<proteinExistence type="inferred from homology"/>
<evidence type="ECO:0000256" key="3">
    <source>
        <dbReference type="ARBA" id="ARBA00022692"/>
    </source>
</evidence>
<dbReference type="Pfam" id="PF01618">
    <property type="entry name" value="MotA_ExbB"/>
    <property type="match status" value="1"/>
</dbReference>
<accession>A0ABT0T2P7</accession>
<feature type="signal peptide" evidence="9">
    <location>
        <begin position="1"/>
        <end position="30"/>
    </location>
</feature>
<gene>
    <name evidence="11" type="ORF">M8009_12765</name>
</gene>
<keyword evidence="12" id="KW-1185">Reference proteome</keyword>
<evidence type="ECO:0000259" key="10">
    <source>
        <dbReference type="Pfam" id="PF01618"/>
    </source>
</evidence>
<keyword evidence="4 8" id="KW-1133">Transmembrane helix</keyword>
<keyword evidence="5 8" id="KW-0472">Membrane</keyword>
<feature type="transmembrane region" description="Helical" evidence="8">
    <location>
        <begin position="395"/>
        <end position="415"/>
    </location>
</feature>
<evidence type="ECO:0000256" key="9">
    <source>
        <dbReference type="SAM" id="SignalP"/>
    </source>
</evidence>
<dbReference type="RefSeq" id="WP_250061694.1">
    <property type="nucleotide sequence ID" value="NZ_JAMJPK010000005.1"/>
</dbReference>
<feature type="domain" description="MotA/TolQ/ExbB proton channel" evidence="10">
    <location>
        <begin position="322"/>
        <end position="431"/>
    </location>
</feature>
<dbReference type="InterPro" id="IPR017270">
    <property type="entry name" value="MotA/TolQ/ExbB-rel"/>
</dbReference>
<feature type="chain" id="PRO_5047253991" evidence="9">
    <location>
        <begin position="31"/>
        <end position="462"/>
    </location>
</feature>
<sequence length="462" mass="48781">MSHPWTRVARRSLAGLVMGGLMVTVLPAHAQDEPLTTLRAEREAAEVRDAARLAELVEDRDALQAALEAARERHEEAEERFAALSEAEQAQLARRDELDERQAEQGDELTAVLDTLARHSGELRDALAESWVTVGGAELPPRLDDAEVLRPGHLEALGDALMTLTDETGRVVAFDAPVASGNGEIATREVVRLGALAAFSQGALLEPGAVEGVLSTASRTPGEVSELLVDFQAGEGDRLALDPTLGQVIEALAQRPSLTERLQQGGAVGYVVVALGAIGLLVGLLQYAYLLRVSVAMRRQLQDLSRLRGDNPLGRVLLRFRALADDPVPEALEARLDEAVLAELPRLERGQPLVKLLAGVAPLLGLLGTVTGMIVTFQAITVFGTGDPQLMAGGISQALVTTVLGLITAVPLLFAHTALAGRSRHLAGVMEGQASAALAESLEQRQATPSASGSEHRAAALA</sequence>
<evidence type="ECO:0000256" key="6">
    <source>
        <dbReference type="RuleBase" id="RU004057"/>
    </source>
</evidence>
<comment type="similarity">
    <text evidence="6">Belongs to the exbB/tolQ family.</text>
</comment>
<keyword evidence="6" id="KW-0653">Protein transport</keyword>
<evidence type="ECO:0000313" key="12">
    <source>
        <dbReference type="Proteomes" id="UP001165369"/>
    </source>
</evidence>
<dbReference type="PANTHER" id="PTHR30625:SF11">
    <property type="entry name" value="MOTA_TOLQ_EXBB PROTON CHANNEL DOMAIN-CONTAINING PROTEIN"/>
    <property type="match status" value="1"/>
</dbReference>